<dbReference type="InterPro" id="IPR001509">
    <property type="entry name" value="Epimerase_deHydtase"/>
</dbReference>
<dbReference type="RefSeq" id="WP_236888018.1">
    <property type="nucleotide sequence ID" value="NZ_CP016090.1"/>
</dbReference>
<dbReference type="AlphaFoldDB" id="A0A9Q5CS73"/>
<evidence type="ECO:0000259" key="2">
    <source>
        <dbReference type="Pfam" id="PF01370"/>
    </source>
</evidence>
<dbReference type="SUPFAM" id="SSF51735">
    <property type="entry name" value="NAD(P)-binding Rossmann-fold domains"/>
    <property type="match status" value="1"/>
</dbReference>
<evidence type="ECO:0000313" key="4">
    <source>
        <dbReference type="Proteomes" id="UP000821656"/>
    </source>
</evidence>
<name>A0A9Q5CS73_CLOBE</name>
<gene>
    <name evidence="3" type="ORF">DFH45_004658</name>
</gene>
<reference evidence="3" key="1">
    <citation type="submission" date="2020-05" db="EMBL/GenBank/DDBJ databases">
        <title>Genomic insights into acetone-butanol-ethanol (ABE) fermentation by sequencing solventogenic clostridia strains.</title>
        <authorList>
            <person name="Brown S."/>
        </authorList>
    </citation>
    <scope>NUCLEOTIDE SEQUENCE</scope>
    <source>
        <strain evidence="3">DJ126</strain>
    </source>
</reference>
<evidence type="ECO:0000256" key="1">
    <source>
        <dbReference type="ARBA" id="ARBA00007637"/>
    </source>
</evidence>
<dbReference type="EMBL" id="JABSXK010000001">
    <property type="protein sequence ID" value="NRV11695.1"/>
    <property type="molecule type" value="Genomic_DNA"/>
</dbReference>
<proteinExistence type="inferred from homology"/>
<evidence type="ECO:0000313" key="3">
    <source>
        <dbReference type="EMBL" id="NRV11695.1"/>
    </source>
</evidence>
<dbReference type="Gene3D" id="3.40.50.720">
    <property type="entry name" value="NAD(P)-binding Rossmann-like Domain"/>
    <property type="match status" value="1"/>
</dbReference>
<sequence>MITGATSFIGIHLIKEYLKNGFNVIAIARPNSKNLNRLPKSDSLTIIEVDMSEIEKITEKIKLKKADIFYHLAWNGTRLPYRNDAVIQEKNYYAAINAMKAAKLLGCDTFIGSGSQAEYGKCIGKISETHSSKPINEYGKAKLKAYETLKQIAAENNIKFIWARIFSVYGIYDYEKTLVMSTFYKMMKNENVQLTRCEQMWDFIYVEDLARAMYLLANTSCADGIYNIASGESRRLKEFLIDMKNVCKSKSKLQFGAIPYNNEMVISFEPLVDKLKHNTGWECNVKFKEGIKRILEFMN</sequence>
<dbReference type="InterPro" id="IPR036291">
    <property type="entry name" value="NAD(P)-bd_dom_sf"/>
</dbReference>
<comment type="similarity">
    <text evidence="1">Belongs to the NAD(P)-dependent epimerase/dehydratase family.</text>
</comment>
<dbReference type="Proteomes" id="UP000821656">
    <property type="component" value="Unassembled WGS sequence"/>
</dbReference>
<feature type="domain" description="NAD-dependent epimerase/dehydratase" evidence="2">
    <location>
        <begin position="1"/>
        <end position="229"/>
    </location>
</feature>
<accession>A0A9Q5CS73</accession>
<dbReference type="PANTHER" id="PTHR43000">
    <property type="entry name" value="DTDP-D-GLUCOSE 4,6-DEHYDRATASE-RELATED"/>
    <property type="match status" value="1"/>
</dbReference>
<dbReference type="Pfam" id="PF01370">
    <property type="entry name" value="Epimerase"/>
    <property type="match status" value="1"/>
</dbReference>
<protein>
    <submittedName>
        <fullName evidence="3">Nucleoside-diphosphate-sugar epimerase</fullName>
    </submittedName>
</protein>
<organism evidence="3 4">
    <name type="scientific">Clostridium beijerinckii</name>
    <name type="common">Clostridium MP</name>
    <dbReference type="NCBI Taxonomy" id="1520"/>
    <lineage>
        <taxon>Bacteria</taxon>
        <taxon>Bacillati</taxon>
        <taxon>Bacillota</taxon>
        <taxon>Clostridia</taxon>
        <taxon>Eubacteriales</taxon>
        <taxon>Clostridiaceae</taxon>
        <taxon>Clostridium</taxon>
    </lineage>
</organism>
<comment type="caution">
    <text evidence="3">The sequence shown here is derived from an EMBL/GenBank/DDBJ whole genome shotgun (WGS) entry which is preliminary data.</text>
</comment>